<dbReference type="PANTHER" id="PTHR33987:SF1">
    <property type="entry name" value="CALCINEURIN-LIKE METALLO-PHOSPHOESTERASE SUPERFAMILY PROTEIN"/>
    <property type="match status" value="1"/>
</dbReference>
<dbReference type="Pfam" id="PF09423">
    <property type="entry name" value="PhoD"/>
    <property type="match status" value="1"/>
</dbReference>
<evidence type="ECO:0000313" key="3">
    <source>
        <dbReference type="Proteomes" id="UP001147700"/>
    </source>
</evidence>
<feature type="domain" description="PhoD-like phosphatase metallophosphatase" evidence="1">
    <location>
        <begin position="118"/>
        <end position="264"/>
    </location>
</feature>
<gene>
    <name evidence="2" type="ORF">OJ962_08890</name>
</gene>
<name>A0ABT4RGE0_9ACTN</name>
<dbReference type="InterPro" id="IPR018946">
    <property type="entry name" value="PhoD-like_MPP"/>
</dbReference>
<dbReference type="InterPro" id="IPR038607">
    <property type="entry name" value="PhoD-like_sf"/>
</dbReference>
<evidence type="ECO:0000313" key="2">
    <source>
        <dbReference type="EMBL" id="MDA0137610.1"/>
    </source>
</evidence>
<sequence length="463" mass="51801">MPGVWVTAGAPLASGDGWRVWYSWPAGEFTPKPPRVRTAAGQPVQLVDTPWAPQPAPNGSKRQMAVKELRLKDAQPGALYEVTIPERGRPQHWRTLPNQLPVSLIIGSCFWLNDDKDGHYSSAVVELVQRERPAFKVLMGDQIYADVWSPLPVKLREGLAGKYERYWGDGAYQDLLAACPTLVSCDDHEFWNDFPEPQLQVPYSWDRFGPDNAQALHELYDAYQAALNPEGKRHSRLDVPPVSFFVADTRSNRTRMKADEPALMLERQWQALEDWAHELHGPGVLILPQPLLKQGGSPTDKTLVDFKQSDRLGAIFEAALGGDTGDGKPHDILILTGDIHTGRISSAEIVGAQGQIFELVASPASMVTPYLKPFGFEPEHPPDKLTINRRTWQITAHQRLSATVDNNVGLIKIAPGRNGRTRFSLQLWRVRPYVSVPGRLQFWKRKAAKGAQPIHDPIDLELR</sequence>
<dbReference type="RefSeq" id="WP_202957272.1">
    <property type="nucleotide sequence ID" value="NZ_JAPCID010000010.1"/>
</dbReference>
<accession>A0ABT4RGE0</accession>
<dbReference type="PANTHER" id="PTHR33987">
    <property type="entry name" value="CALCINEURIN-LIKE METALLO-PHOSPHOESTERASE SUPERFAMILY PROTEIN"/>
    <property type="match status" value="1"/>
</dbReference>
<dbReference type="Proteomes" id="UP001147700">
    <property type="component" value="Unassembled WGS sequence"/>
</dbReference>
<keyword evidence="3" id="KW-1185">Reference proteome</keyword>
<reference evidence="2" key="1">
    <citation type="submission" date="2022-10" db="EMBL/GenBank/DDBJ databases">
        <title>The WGS of Solirubrobacter sp. CPCC 204708.</title>
        <authorList>
            <person name="Jiang Z."/>
        </authorList>
    </citation>
    <scope>NUCLEOTIDE SEQUENCE</scope>
    <source>
        <strain evidence="2">CPCC 204708</strain>
    </source>
</reference>
<dbReference type="SUPFAM" id="SSF56300">
    <property type="entry name" value="Metallo-dependent phosphatases"/>
    <property type="match status" value="1"/>
</dbReference>
<protein>
    <submittedName>
        <fullName evidence="2">Alkaline phosphatase D family protein</fullName>
    </submittedName>
</protein>
<proteinExistence type="predicted"/>
<evidence type="ECO:0000259" key="1">
    <source>
        <dbReference type="Pfam" id="PF09423"/>
    </source>
</evidence>
<dbReference type="InterPro" id="IPR029052">
    <property type="entry name" value="Metallo-depent_PP-like"/>
</dbReference>
<comment type="caution">
    <text evidence="2">The sequence shown here is derived from an EMBL/GenBank/DDBJ whole genome shotgun (WGS) entry which is preliminary data.</text>
</comment>
<dbReference type="EMBL" id="JAPCID010000010">
    <property type="protein sequence ID" value="MDA0137610.1"/>
    <property type="molecule type" value="Genomic_DNA"/>
</dbReference>
<organism evidence="2 3">
    <name type="scientific">Solirubrobacter deserti</name>
    <dbReference type="NCBI Taxonomy" id="2282478"/>
    <lineage>
        <taxon>Bacteria</taxon>
        <taxon>Bacillati</taxon>
        <taxon>Actinomycetota</taxon>
        <taxon>Thermoleophilia</taxon>
        <taxon>Solirubrobacterales</taxon>
        <taxon>Solirubrobacteraceae</taxon>
        <taxon>Solirubrobacter</taxon>
    </lineage>
</organism>
<dbReference type="Gene3D" id="3.60.21.70">
    <property type="entry name" value="PhoD-like phosphatase"/>
    <property type="match status" value="1"/>
</dbReference>